<dbReference type="RefSeq" id="XP_022655270.1">
    <property type="nucleotide sequence ID" value="XM_022799535.1"/>
</dbReference>
<dbReference type="RefSeq" id="XP_022655272.1">
    <property type="nucleotide sequence ID" value="XM_022799537.1"/>
</dbReference>
<dbReference type="RefSeq" id="XP_022655274.1">
    <property type="nucleotide sequence ID" value="XM_022799539.1"/>
</dbReference>
<dbReference type="OMA" id="HWSERES"/>
<reference evidence="3" key="1">
    <citation type="submission" date="2021-01" db="UniProtKB">
        <authorList>
            <consortium name="EnsemblMetazoa"/>
        </authorList>
    </citation>
    <scope>IDENTIFICATION</scope>
</reference>
<dbReference type="EnsemblMetazoa" id="XM_022799538">
    <property type="protein sequence ID" value="XP_022655273"/>
    <property type="gene ID" value="LOC111247941"/>
</dbReference>
<dbReference type="AlphaFoldDB" id="A0A7M7JPH9"/>
<proteinExistence type="predicted"/>
<feature type="signal peptide" evidence="2">
    <location>
        <begin position="1"/>
        <end position="19"/>
    </location>
</feature>
<organism evidence="3 4">
    <name type="scientific">Varroa destructor</name>
    <name type="common">Honeybee mite</name>
    <dbReference type="NCBI Taxonomy" id="109461"/>
    <lineage>
        <taxon>Eukaryota</taxon>
        <taxon>Metazoa</taxon>
        <taxon>Ecdysozoa</taxon>
        <taxon>Arthropoda</taxon>
        <taxon>Chelicerata</taxon>
        <taxon>Arachnida</taxon>
        <taxon>Acari</taxon>
        <taxon>Parasitiformes</taxon>
        <taxon>Mesostigmata</taxon>
        <taxon>Gamasina</taxon>
        <taxon>Dermanyssoidea</taxon>
        <taxon>Varroidae</taxon>
        <taxon>Varroa</taxon>
    </lineage>
</organism>
<dbReference type="InParanoid" id="A0A7M7JPH9"/>
<name>A0A7M7JPH9_VARDE</name>
<dbReference type="EnsemblMetazoa" id="XM_022799535">
    <property type="protein sequence ID" value="XP_022655270"/>
    <property type="gene ID" value="LOC111247941"/>
</dbReference>
<dbReference type="EnsemblMetazoa" id="XM_022799537">
    <property type="protein sequence ID" value="XP_022655272"/>
    <property type="gene ID" value="LOC111247941"/>
</dbReference>
<dbReference type="Proteomes" id="UP000594260">
    <property type="component" value="Unplaced"/>
</dbReference>
<sequence length="569" mass="68449">MQFRQYFIVVCLIAAPCCAHLDARVRQESLWTGFSPTLGPDIRKGGTYTRDIDWNRCEKLQNNNSPTRVQNCGYVSHHSVMATPWKRMEFANDRREVCFETRMKHLNRDNDQKENQDRIDTRAREESFWSDSRMERSERDDAPADARQIRDNDRRENQERLDYRAYKKSFRSDPLVERLGREDSHSDMKRVQENNRRENQEHFGTRAREQSLRIDSRMEHLERDNTRADAKRVRDIDHRENEERFDSRKERFRSDFRMKRVILENDRRGRQERFDTRADKKNFRFNSRIERLEREDIRADARWARENDRRENHERFGIRVREESIHSDPSMERSILENYRRENKASFDTRTFEKDLRFGSRIERLEREDTLADAKWVRKNDHKDDRERLDTRTREESFRFDSRITPENNRREDKQRLDTQAREENLRFDARMERLQREDTRADTSRVRNDDHRKNQGGLDTRDRKKGLEIRSVKTQDQASSIKNLAGYQDDAKVRSAFDIVLATYGDDISKTYTEMEFDTEDNVQETLAKGTTIGQSLLDTVLNAALMAAVYHFKPIQFHSKDIFGKVY</sequence>
<accession>A0A7M7JPH9</accession>
<dbReference type="RefSeq" id="XP_022655271.1">
    <property type="nucleotide sequence ID" value="XM_022799536.1"/>
</dbReference>
<keyword evidence="4" id="KW-1185">Reference proteome</keyword>
<feature type="chain" id="PRO_5036401534" evidence="2">
    <location>
        <begin position="20"/>
        <end position="569"/>
    </location>
</feature>
<dbReference type="KEGG" id="vde:111247941"/>
<dbReference type="RefSeq" id="XP_022655273.1">
    <property type="nucleotide sequence ID" value="XM_022799538.1"/>
</dbReference>
<feature type="region of interest" description="Disordered" evidence="1">
    <location>
        <begin position="175"/>
        <end position="208"/>
    </location>
</feature>
<evidence type="ECO:0000313" key="3">
    <source>
        <dbReference type="EnsemblMetazoa" id="XP_022655272"/>
    </source>
</evidence>
<dbReference type="EnsemblMetazoa" id="XM_022799539">
    <property type="protein sequence ID" value="XP_022655274"/>
    <property type="gene ID" value="LOC111247941"/>
</dbReference>
<feature type="region of interest" description="Disordered" evidence="1">
    <location>
        <begin position="109"/>
        <end position="163"/>
    </location>
</feature>
<dbReference type="EnsemblMetazoa" id="XM_022799536">
    <property type="protein sequence ID" value="XP_022655271"/>
    <property type="gene ID" value="LOC111247941"/>
</dbReference>
<dbReference type="GeneID" id="111247941"/>
<protein>
    <submittedName>
        <fullName evidence="3">Uncharacterized protein</fullName>
    </submittedName>
</protein>
<keyword evidence="2" id="KW-0732">Signal</keyword>
<evidence type="ECO:0000256" key="1">
    <source>
        <dbReference type="SAM" id="MobiDB-lite"/>
    </source>
</evidence>
<evidence type="ECO:0000313" key="4">
    <source>
        <dbReference type="Proteomes" id="UP000594260"/>
    </source>
</evidence>
<feature type="region of interest" description="Disordered" evidence="1">
    <location>
        <begin position="399"/>
        <end position="464"/>
    </location>
</feature>
<evidence type="ECO:0000256" key="2">
    <source>
        <dbReference type="SAM" id="SignalP"/>
    </source>
</evidence>